<dbReference type="Gramene" id="TVU40966">
    <property type="protein sequence ID" value="TVU40966"/>
    <property type="gene ID" value="EJB05_14452"/>
</dbReference>
<gene>
    <name evidence="1" type="ORF">EJB05_14452</name>
</gene>
<protein>
    <submittedName>
        <fullName evidence="1">Uncharacterized protein</fullName>
    </submittedName>
</protein>
<dbReference type="AlphaFoldDB" id="A0A5J9VZC6"/>
<reference evidence="1 2" key="1">
    <citation type="journal article" date="2019" name="Sci. Rep.">
        <title>A high-quality genome of Eragrostis curvula grass provides insights into Poaceae evolution and supports new strategies to enhance forage quality.</title>
        <authorList>
            <person name="Carballo J."/>
            <person name="Santos B.A.C.M."/>
            <person name="Zappacosta D."/>
            <person name="Garbus I."/>
            <person name="Selva J.P."/>
            <person name="Gallo C.A."/>
            <person name="Diaz A."/>
            <person name="Albertini E."/>
            <person name="Caccamo M."/>
            <person name="Echenique V."/>
        </authorList>
    </citation>
    <scope>NUCLEOTIDE SEQUENCE [LARGE SCALE GENOMIC DNA]</scope>
    <source>
        <strain evidence="2">cv. Victoria</strain>
        <tissue evidence="1">Leaf</tissue>
    </source>
</reference>
<dbReference type="Proteomes" id="UP000324897">
    <property type="component" value="Chromosome 4"/>
</dbReference>
<dbReference type="EMBL" id="RWGY01000007">
    <property type="protein sequence ID" value="TVU40966.1"/>
    <property type="molecule type" value="Genomic_DNA"/>
</dbReference>
<feature type="non-terminal residue" evidence="1">
    <location>
        <position position="1"/>
    </location>
</feature>
<evidence type="ECO:0000313" key="1">
    <source>
        <dbReference type="EMBL" id="TVU40966.1"/>
    </source>
</evidence>
<keyword evidence="2" id="KW-1185">Reference proteome</keyword>
<sequence length="161" mass="17767">MPVPCWQNSMELMQVARHIAGGDRVAAAPRPGASRMAALFAVRPSPSSPRRRRHSDLRSKAPAAFKGAACRLAACPVFVCAPVQGIRISFLKKKQRRQQVQNGISVCYSCDLPRREEKWLTSVRKLSADDEALSLKMHQQAALSVSLWIELNNAGMTQCNP</sequence>
<evidence type="ECO:0000313" key="2">
    <source>
        <dbReference type="Proteomes" id="UP000324897"/>
    </source>
</evidence>
<accession>A0A5J9VZC6</accession>
<proteinExistence type="predicted"/>
<organism evidence="1 2">
    <name type="scientific">Eragrostis curvula</name>
    <name type="common">weeping love grass</name>
    <dbReference type="NCBI Taxonomy" id="38414"/>
    <lineage>
        <taxon>Eukaryota</taxon>
        <taxon>Viridiplantae</taxon>
        <taxon>Streptophyta</taxon>
        <taxon>Embryophyta</taxon>
        <taxon>Tracheophyta</taxon>
        <taxon>Spermatophyta</taxon>
        <taxon>Magnoliopsida</taxon>
        <taxon>Liliopsida</taxon>
        <taxon>Poales</taxon>
        <taxon>Poaceae</taxon>
        <taxon>PACMAD clade</taxon>
        <taxon>Chloridoideae</taxon>
        <taxon>Eragrostideae</taxon>
        <taxon>Eragrostidinae</taxon>
        <taxon>Eragrostis</taxon>
    </lineage>
</organism>
<name>A0A5J9VZC6_9POAL</name>
<comment type="caution">
    <text evidence="1">The sequence shown here is derived from an EMBL/GenBank/DDBJ whole genome shotgun (WGS) entry which is preliminary data.</text>
</comment>